<dbReference type="EMBL" id="CAJNOL010000065">
    <property type="protein sequence ID" value="CAF0807721.1"/>
    <property type="molecule type" value="Genomic_DNA"/>
</dbReference>
<keyword evidence="3" id="KW-1003">Cell membrane</keyword>
<dbReference type="InterPro" id="IPR000990">
    <property type="entry name" value="Innexin"/>
</dbReference>
<dbReference type="Proteomes" id="UP000663854">
    <property type="component" value="Unassembled WGS sequence"/>
</dbReference>
<evidence type="ECO:0000313" key="10">
    <source>
        <dbReference type="EMBL" id="CAF0777021.1"/>
    </source>
</evidence>
<comment type="similarity">
    <text evidence="9">Belongs to the pannexin family.</text>
</comment>
<evidence type="ECO:0000256" key="5">
    <source>
        <dbReference type="ARBA" id="ARBA00022989"/>
    </source>
</evidence>
<dbReference type="PANTHER" id="PTHR11893:SF36">
    <property type="entry name" value="INNEXIN-5"/>
    <property type="match status" value="1"/>
</dbReference>
<organism evidence="11 12">
    <name type="scientific">Rotaria sordida</name>
    <dbReference type="NCBI Taxonomy" id="392033"/>
    <lineage>
        <taxon>Eukaryota</taxon>
        <taxon>Metazoa</taxon>
        <taxon>Spiralia</taxon>
        <taxon>Gnathifera</taxon>
        <taxon>Rotifera</taxon>
        <taxon>Eurotatoria</taxon>
        <taxon>Bdelloidea</taxon>
        <taxon>Philodinida</taxon>
        <taxon>Philodinidae</taxon>
        <taxon>Rotaria</taxon>
    </lineage>
</organism>
<feature type="transmembrane region" description="Helical" evidence="9">
    <location>
        <begin position="35"/>
        <end position="53"/>
    </location>
</feature>
<dbReference type="PRINTS" id="PR01262">
    <property type="entry name" value="INNEXIN"/>
</dbReference>
<feature type="transmembrane region" description="Helical" evidence="9">
    <location>
        <begin position="105"/>
        <end position="127"/>
    </location>
</feature>
<dbReference type="Proteomes" id="UP000663870">
    <property type="component" value="Unassembled WGS sequence"/>
</dbReference>
<feature type="transmembrane region" description="Helical" evidence="9">
    <location>
        <begin position="203"/>
        <end position="226"/>
    </location>
</feature>
<sequence length="394" mass="47001">MDFTEVIDNAKRFAGGKKDENHYDDLPVDRLHNRYTVAILVCFCIAISTYQYAGDPLECWVPAQFTSAYETFTNRLCYIQNTYHVPKHQSIPQDYNLRRERTLKYYQWINFVLLLQALFFSLPRIIWQSFNDKIGLSLENLVDAANKYESFDHDDDRSSVVQYISDCLQRYDEYVNPPKRDKSSAVQRMNHQCRLFCQARTGASLVCFYFFIKFLYIINLILQIFFLQYFLSYHDVNYLQYGLNALGALFSGFSLPESKLFPRITLCDFHIRELGERHYYTVECILVINIFIEKMYFILWLWFWLLLIITIIDSLRLIYRLFVRHSRNVFIVQHLDLIVKSRVSNEGQFRHFLRYFPMDNIFALWIIEANANTLIVAEILDELLYRKIHDGSDV</sequence>
<comment type="caution">
    <text evidence="11">The sequence shown here is derived from an EMBL/GenBank/DDBJ whole genome shotgun (WGS) entry which is preliminary data.</text>
</comment>
<keyword evidence="2 9" id="KW-0813">Transport</keyword>
<dbReference type="GO" id="GO:0005886">
    <property type="term" value="C:plasma membrane"/>
    <property type="evidence" value="ECO:0007669"/>
    <property type="project" value="UniProtKB-SubCell"/>
</dbReference>
<dbReference type="Pfam" id="PF00876">
    <property type="entry name" value="Innexin"/>
    <property type="match status" value="1"/>
</dbReference>
<evidence type="ECO:0000256" key="4">
    <source>
        <dbReference type="ARBA" id="ARBA00022692"/>
    </source>
</evidence>
<dbReference type="PROSITE" id="PS51013">
    <property type="entry name" value="PANNEXIN"/>
    <property type="match status" value="1"/>
</dbReference>
<accession>A0A813T789</accession>
<dbReference type="PANTHER" id="PTHR11893">
    <property type="entry name" value="INNEXIN"/>
    <property type="match status" value="1"/>
</dbReference>
<protein>
    <recommendedName>
        <fullName evidence="9">Innexin</fullName>
    </recommendedName>
</protein>
<evidence type="ECO:0000256" key="3">
    <source>
        <dbReference type="ARBA" id="ARBA00022475"/>
    </source>
</evidence>
<evidence type="ECO:0000256" key="2">
    <source>
        <dbReference type="ARBA" id="ARBA00022448"/>
    </source>
</evidence>
<evidence type="ECO:0000256" key="6">
    <source>
        <dbReference type="ARBA" id="ARBA00023065"/>
    </source>
</evidence>
<comment type="function">
    <text evidence="9">Structural component of the gap junctions.</text>
</comment>
<proteinExistence type="inferred from homology"/>
<dbReference type="GO" id="GO:0005243">
    <property type="term" value="F:gap junction channel activity"/>
    <property type="evidence" value="ECO:0007669"/>
    <property type="project" value="TreeGrafter"/>
</dbReference>
<keyword evidence="8 9" id="KW-0407">Ion channel</keyword>
<reference evidence="11" key="1">
    <citation type="submission" date="2021-02" db="EMBL/GenBank/DDBJ databases">
        <authorList>
            <person name="Nowell W R."/>
        </authorList>
    </citation>
    <scope>NUCLEOTIDE SEQUENCE</scope>
</reference>
<keyword evidence="7 9" id="KW-0472">Membrane</keyword>
<name>A0A813T789_9BILA</name>
<keyword evidence="12" id="KW-1185">Reference proteome</keyword>
<evidence type="ECO:0000256" key="9">
    <source>
        <dbReference type="RuleBase" id="RU010713"/>
    </source>
</evidence>
<comment type="subcellular location">
    <subcellularLocation>
        <location evidence="1 9">Cell membrane</location>
        <topology evidence="1 9">Multi-pass membrane protein</topology>
    </subcellularLocation>
</comment>
<evidence type="ECO:0000256" key="7">
    <source>
        <dbReference type="ARBA" id="ARBA00023136"/>
    </source>
</evidence>
<evidence type="ECO:0000313" key="12">
    <source>
        <dbReference type="Proteomes" id="UP000663870"/>
    </source>
</evidence>
<dbReference type="AlphaFoldDB" id="A0A813T789"/>
<dbReference type="GO" id="GO:0005921">
    <property type="term" value="C:gap junction"/>
    <property type="evidence" value="ECO:0007669"/>
    <property type="project" value="UniProtKB-UniRule"/>
</dbReference>
<keyword evidence="5 9" id="KW-1133">Transmembrane helix</keyword>
<gene>
    <name evidence="9" type="primary">inx</name>
    <name evidence="11" type="ORF">JXQ802_LOCUS4566</name>
    <name evidence="10" type="ORF">PYM288_LOCUS3417</name>
</gene>
<dbReference type="GO" id="GO:0034220">
    <property type="term" value="P:monoatomic ion transmembrane transport"/>
    <property type="evidence" value="ECO:0007669"/>
    <property type="project" value="UniProtKB-KW"/>
</dbReference>
<feature type="transmembrane region" description="Helical" evidence="9">
    <location>
        <begin position="298"/>
        <end position="319"/>
    </location>
</feature>
<evidence type="ECO:0000256" key="1">
    <source>
        <dbReference type="ARBA" id="ARBA00004651"/>
    </source>
</evidence>
<keyword evidence="6 9" id="KW-0406">Ion transport</keyword>
<dbReference type="EMBL" id="CAJNOH010000026">
    <property type="protein sequence ID" value="CAF0777021.1"/>
    <property type="molecule type" value="Genomic_DNA"/>
</dbReference>
<evidence type="ECO:0000256" key="8">
    <source>
        <dbReference type="ARBA" id="ARBA00023303"/>
    </source>
</evidence>
<keyword evidence="4 9" id="KW-0812">Transmembrane</keyword>
<evidence type="ECO:0000313" key="11">
    <source>
        <dbReference type="EMBL" id="CAF0807721.1"/>
    </source>
</evidence>